<organism evidence="1 2">
    <name type="scientific">Streptomyces argyrophylli</name>
    <dbReference type="NCBI Taxonomy" id="2726118"/>
    <lineage>
        <taxon>Bacteria</taxon>
        <taxon>Bacillati</taxon>
        <taxon>Actinomycetota</taxon>
        <taxon>Actinomycetes</taxon>
        <taxon>Kitasatosporales</taxon>
        <taxon>Streptomycetaceae</taxon>
        <taxon>Streptomyces</taxon>
    </lineage>
</organism>
<keyword evidence="2" id="KW-1185">Reference proteome</keyword>
<dbReference type="AlphaFoldDB" id="A0A6M4PHI5"/>
<evidence type="ECO:0000313" key="2">
    <source>
        <dbReference type="Proteomes" id="UP000502641"/>
    </source>
</evidence>
<name>A0A6M4PHI5_9ACTN</name>
<reference evidence="1 2" key="1">
    <citation type="submission" date="2020-05" db="EMBL/GenBank/DDBJ databases">
        <authorList>
            <person name="Li K."/>
        </authorList>
    </citation>
    <scope>NUCLEOTIDE SEQUENCE [LARGE SCALE GENOMIC DNA]</scope>
    <source>
        <strain evidence="2">jing01</strain>
    </source>
</reference>
<accession>A0A6M4PHI5</accession>
<dbReference type="EMBL" id="CP053189">
    <property type="protein sequence ID" value="QJS09126.1"/>
    <property type="molecule type" value="Genomic_DNA"/>
</dbReference>
<dbReference type="Proteomes" id="UP000502641">
    <property type="component" value="Chromosome"/>
</dbReference>
<protein>
    <submittedName>
        <fullName evidence="1">Uncharacterized protein</fullName>
    </submittedName>
</protein>
<gene>
    <name evidence="1" type="ORF">HKX69_06005</name>
</gene>
<evidence type="ECO:0000313" key="1">
    <source>
        <dbReference type="EMBL" id="QJS09126.1"/>
    </source>
</evidence>
<dbReference type="KEGG" id="sarg:HKX69_06005"/>
<dbReference type="RefSeq" id="WP_171151304.1">
    <property type="nucleotide sequence ID" value="NZ_CP053189.1"/>
</dbReference>
<sequence length="63" mass="7371">MRFTSDLSNNVGRRCAIRGEDFGRVWQLRNAMRSKSGALHYLCRHVVTGEFRVVHINRMSTLY</sequence>
<proteinExistence type="predicted"/>